<keyword evidence="9 12" id="KW-0408">Iron</keyword>
<keyword evidence="10 12" id="KW-0503">Monooxygenase</keyword>
<evidence type="ECO:0000256" key="3">
    <source>
        <dbReference type="ARBA" id="ARBA00010617"/>
    </source>
</evidence>
<evidence type="ECO:0000256" key="5">
    <source>
        <dbReference type="ARBA" id="ARBA00022692"/>
    </source>
</evidence>
<evidence type="ECO:0000256" key="11">
    <source>
        <dbReference type="ARBA" id="ARBA00023136"/>
    </source>
</evidence>
<keyword evidence="5 13" id="KW-0812">Transmembrane</keyword>
<comment type="caution">
    <text evidence="14">The sequence shown here is derived from an EMBL/GenBank/DDBJ whole genome shotgun (WGS) entry which is preliminary data.</text>
</comment>
<comment type="similarity">
    <text evidence="3 12">Belongs to the cytochrome P450 family.</text>
</comment>
<dbReference type="GO" id="GO:0020037">
    <property type="term" value="F:heme binding"/>
    <property type="evidence" value="ECO:0007669"/>
    <property type="project" value="InterPro"/>
</dbReference>
<evidence type="ECO:0000313" key="15">
    <source>
        <dbReference type="Proteomes" id="UP000811246"/>
    </source>
</evidence>
<dbReference type="PROSITE" id="PS00086">
    <property type="entry name" value="CYTOCHROME_P450"/>
    <property type="match status" value="1"/>
</dbReference>
<dbReference type="InterPro" id="IPR051103">
    <property type="entry name" value="Plant_metabolite_P450s"/>
</dbReference>
<protein>
    <recommendedName>
        <fullName evidence="16">Cytochrome P450</fullName>
    </recommendedName>
</protein>
<feature type="transmembrane region" description="Helical" evidence="13">
    <location>
        <begin position="7"/>
        <end position="27"/>
    </location>
</feature>
<keyword evidence="6 12" id="KW-0479">Metal-binding</keyword>
<dbReference type="EMBL" id="CM031833">
    <property type="protein sequence ID" value="KAG6694097.1"/>
    <property type="molecule type" value="Genomic_DNA"/>
</dbReference>
<evidence type="ECO:0000256" key="9">
    <source>
        <dbReference type="ARBA" id="ARBA00023004"/>
    </source>
</evidence>
<comment type="subcellular location">
    <subcellularLocation>
        <location evidence="2">Membrane</location>
        <topology evidence="2">Single-pass membrane protein</topology>
    </subcellularLocation>
</comment>
<evidence type="ECO:0000256" key="2">
    <source>
        <dbReference type="ARBA" id="ARBA00004167"/>
    </source>
</evidence>
<reference evidence="14" key="1">
    <citation type="submission" date="2021-01" db="EMBL/GenBank/DDBJ databases">
        <authorList>
            <person name="Lovell J.T."/>
            <person name="Bentley N."/>
            <person name="Bhattarai G."/>
            <person name="Jenkins J.W."/>
            <person name="Sreedasyam A."/>
            <person name="Alarcon Y."/>
            <person name="Bock C."/>
            <person name="Boston L."/>
            <person name="Carlson J."/>
            <person name="Cervantes K."/>
            <person name="Clermont K."/>
            <person name="Krom N."/>
            <person name="Kubenka K."/>
            <person name="Mamidi S."/>
            <person name="Mattison C."/>
            <person name="Monteros M."/>
            <person name="Pisani C."/>
            <person name="Plott C."/>
            <person name="Rajasekar S."/>
            <person name="Rhein H.S."/>
            <person name="Rohla C."/>
            <person name="Song M."/>
            <person name="Hilaire R.S."/>
            <person name="Shu S."/>
            <person name="Wells L."/>
            <person name="Wang X."/>
            <person name="Webber J."/>
            <person name="Heerema R.J."/>
            <person name="Klein P."/>
            <person name="Conner P."/>
            <person name="Grauke L."/>
            <person name="Grimwood J."/>
            <person name="Schmutz J."/>
            <person name="Randall J.J."/>
        </authorList>
    </citation>
    <scope>NUCLEOTIDE SEQUENCE</scope>
    <source>
        <tissue evidence="14">Leaf</tissue>
    </source>
</reference>
<organism evidence="14 15">
    <name type="scientific">Carya illinoinensis</name>
    <name type="common">Pecan</name>
    <dbReference type="NCBI Taxonomy" id="32201"/>
    <lineage>
        <taxon>Eukaryota</taxon>
        <taxon>Viridiplantae</taxon>
        <taxon>Streptophyta</taxon>
        <taxon>Embryophyta</taxon>
        <taxon>Tracheophyta</taxon>
        <taxon>Spermatophyta</taxon>
        <taxon>Magnoliopsida</taxon>
        <taxon>eudicotyledons</taxon>
        <taxon>Gunneridae</taxon>
        <taxon>Pentapetalae</taxon>
        <taxon>rosids</taxon>
        <taxon>fabids</taxon>
        <taxon>Fagales</taxon>
        <taxon>Juglandaceae</taxon>
        <taxon>Carya</taxon>
    </lineage>
</organism>
<evidence type="ECO:0000256" key="6">
    <source>
        <dbReference type="ARBA" id="ARBA00022723"/>
    </source>
</evidence>
<evidence type="ECO:0000256" key="10">
    <source>
        <dbReference type="ARBA" id="ARBA00023033"/>
    </source>
</evidence>
<keyword evidence="4 12" id="KW-0349">Heme</keyword>
<dbReference type="InterPro" id="IPR017972">
    <property type="entry name" value="Cyt_P450_CS"/>
</dbReference>
<name>A0A922E1V3_CARIL</name>
<keyword evidence="8 12" id="KW-0560">Oxidoreductase</keyword>
<dbReference type="GO" id="GO:0016020">
    <property type="term" value="C:membrane"/>
    <property type="evidence" value="ECO:0007669"/>
    <property type="project" value="UniProtKB-SubCell"/>
</dbReference>
<accession>A0A922E1V3</accession>
<keyword evidence="11 13" id="KW-0472">Membrane</keyword>
<comment type="cofactor">
    <cofactor evidence="1">
        <name>heme</name>
        <dbReference type="ChEBI" id="CHEBI:30413"/>
    </cofactor>
</comment>
<evidence type="ECO:0000256" key="13">
    <source>
        <dbReference type="SAM" id="Phobius"/>
    </source>
</evidence>
<evidence type="ECO:0000256" key="12">
    <source>
        <dbReference type="RuleBase" id="RU000461"/>
    </source>
</evidence>
<dbReference type="GO" id="GO:0016709">
    <property type="term" value="F:oxidoreductase activity, acting on paired donors, with incorporation or reduction of molecular oxygen, NAD(P)H as one donor, and incorporation of one atom of oxygen"/>
    <property type="evidence" value="ECO:0007669"/>
    <property type="project" value="TreeGrafter"/>
</dbReference>
<evidence type="ECO:0000256" key="7">
    <source>
        <dbReference type="ARBA" id="ARBA00022989"/>
    </source>
</evidence>
<dbReference type="PANTHER" id="PTHR24298:SF751">
    <property type="entry name" value="CYTOCHROME P450, FAMILY 712, SUBFAMILY A, POLYPEPTIDE 2"/>
    <property type="match status" value="1"/>
</dbReference>
<dbReference type="AlphaFoldDB" id="A0A922E1V3"/>
<proteinExistence type="inferred from homology"/>
<evidence type="ECO:0000256" key="4">
    <source>
        <dbReference type="ARBA" id="ARBA00022617"/>
    </source>
</evidence>
<dbReference type="PANTHER" id="PTHR24298">
    <property type="entry name" value="FLAVONOID 3'-MONOOXYGENASE-RELATED"/>
    <property type="match status" value="1"/>
</dbReference>
<dbReference type="Pfam" id="PF00067">
    <property type="entry name" value="p450"/>
    <property type="match status" value="1"/>
</dbReference>
<dbReference type="FunFam" id="1.10.630.10:FF:000019">
    <property type="entry name" value="Cytochrome P450 family protein"/>
    <property type="match status" value="1"/>
</dbReference>
<keyword evidence="7 13" id="KW-1133">Transmembrane helix</keyword>
<dbReference type="GO" id="GO:0005506">
    <property type="term" value="F:iron ion binding"/>
    <property type="evidence" value="ECO:0007669"/>
    <property type="project" value="InterPro"/>
</dbReference>
<evidence type="ECO:0000313" key="14">
    <source>
        <dbReference type="EMBL" id="KAG6694097.1"/>
    </source>
</evidence>
<dbReference type="Proteomes" id="UP000811246">
    <property type="component" value="Chromosome 9"/>
</dbReference>
<dbReference type="InterPro" id="IPR001128">
    <property type="entry name" value="Cyt_P450"/>
</dbReference>
<evidence type="ECO:0008006" key="16">
    <source>
        <dbReference type="Google" id="ProtNLM"/>
    </source>
</evidence>
<sequence length="518" mass="59323">MATALDFINYCYLFFFWIVATLIWSSFVRTLSNFRSNIRHPPSPPALPFIGHLHLLSSKLPKSFETLAKRYGPLMQIRIGDTNFLVASDASLAKEILKTHDVDFASKYQFGGGQNLIYKDLSFINCPYGTYWRFMKKLCVTKLFAGPQIDRFIHIREQETLKLLKSLINRASKAEASDLSMELSTLTNNMICRMALGKKWSENPNLPMEIKNLVRAIMGSGAKLGFLEIFGPLSRFDISGNGKKLRDALWAFDRVLEQIMKDYETMEMKDGTREGEKDVMDILLETYRDPNAELKLTKEQIRFFFLELFLAGVDTTSAAVQWVMAELINHPEVFKKLRLEIESVVGSSRLVKESDIPNLPYLQAVVKETLRIHPPGALLRRQCNQDCKLGGYDVKQGTKILINTYTIMRDPKTWHEPDKFLPERFLMNSAHNFELGNKGQDFNFLPFGSGRRACIGQPHASIVLHATIGSLIRCFDWKLQDAEKEQWHTLLCVIPSHILIHLRVKYSWDGLKACCILI</sequence>
<gene>
    <name evidence="14" type="ORF">I3842_09G033000</name>
</gene>
<evidence type="ECO:0000256" key="1">
    <source>
        <dbReference type="ARBA" id="ARBA00001971"/>
    </source>
</evidence>
<evidence type="ECO:0000256" key="8">
    <source>
        <dbReference type="ARBA" id="ARBA00023002"/>
    </source>
</evidence>